<dbReference type="CDD" id="cd01189">
    <property type="entry name" value="INT_ICEBs1_C_like"/>
    <property type="match status" value="1"/>
</dbReference>
<gene>
    <name evidence="9" type="ORF">caldi_30450</name>
</gene>
<comment type="similarity">
    <text evidence="2">Belongs to the 'phage' integrase family.</text>
</comment>
<dbReference type="SUPFAM" id="SSF56349">
    <property type="entry name" value="DNA breaking-rejoining enzymes"/>
    <property type="match status" value="1"/>
</dbReference>
<dbReference type="PROSITE" id="PS51898">
    <property type="entry name" value="TYR_RECOMBINASE"/>
    <property type="match status" value="1"/>
</dbReference>
<evidence type="ECO:0000256" key="3">
    <source>
        <dbReference type="ARBA" id="ARBA00022908"/>
    </source>
</evidence>
<keyword evidence="3" id="KW-0229">DNA integration</keyword>
<comment type="function">
    <text evidence="1">Site-specific tyrosine recombinase, which acts by catalyzing the cutting and rejoining of the recombining DNA molecules.</text>
</comment>
<accession>A0AA35G9A5</accession>
<dbReference type="InterPro" id="IPR013762">
    <property type="entry name" value="Integrase-like_cat_sf"/>
</dbReference>
<dbReference type="InterPro" id="IPR050090">
    <property type="entry name" value="Tyrosine_recombinase_XerCD"/>
</dbReference>
<dbReference type="AlphaFoldDB" id="A0AA35G9A5"/>
<dbReference type="PANTHER" id="PTHR30349">
    <property type="entry name" value="PHAGE INTEGRASE-RELATED"/>
    <property type="match status" value="1"/>
</dbReference>
<evidence type="ECO:0000256" key="4">
    <source>
        <dbReference type="ARBA" id="ARBA00023125"/>
    </source>
</evidence>
<name>A0AA35G9A5_9FIRM</name>
<keyword evidence="4 6" id="KW-0238">DNA-binding</keyword>
<dbReference type="GO" id="GO:0015074">
    <property type="term" value="P:DNA integration"/>
    <property type="evidence" value="ECO:0007669"/>
    <property type="project" value="UniProtKB-KW"/>
</dbReference>
<evidence type="ECO:0000313" key="10">
    <source>
        <dbReference type="Proteomes" id="UP001163687"/>
    </source>
</evidence>
<dbReference type="InterPro" id="IPR002104">
    <property type="entry name" value="Integrase_catalytic"/>
</dbReference>
<dbReference type="InterPro" id="IPR011010">
    <property type="entry name" value="DNA_brk_join_enz"/>
</dbReference>
<dbReference type="GO" id="GO:0006310">
    <property type="term" value="P:DNA recombination"/>
    <property type="evidence" value="ECO:0007669"/>
    <property type="project" value="UniProtKB-KW"/>
</dbReference>
<dbReference type="KEGG" id="cmic:caldi_30450"/>
<evidence type="ECO:0000313" key="9">
    <source>
        <dbReference type="EMBL" id="BDG61955.1"/>
    </source>
</evidence>
<dbReference type="Pfam" id="PF00589">
    <property type="entry name" value="Phage_integrase"/>
    <property type="match status" value="1"/>
</dbReference>
<protein>
    <submittedName>
        <fullName evidence="9">Site-specific integrase</fullName>
    </submittedName>
</protein>
<dbReference type="InterPro" id="IPR028259">
    <property type="entry name" value="AP2-like_int_N"/>
</dbReference>
<evidence type="ECO:0000256" key="2">
    <source>
        <dbReference type="ARBA" id="ARBA00008857"/>
    </source>
</evidence>
<dbReference type="EMBL" id="AP025628">
    <property type="protein sequence ID" value="BDG61955.1"/>
    <property type="molecule type" value="Genomic_DNA"/>
</dbReference>
<evidence type="ECO:0000256" key="6">
    <source>
        <dbReference type="PROSITE-ProRule" id="PRU01248"/>
    </source>
</evidence>
<proteinExistence type="inferred from homology"/>
<feature type="domain" description="Tyr recombinase" evidence="7">
    <location>
        <begin position="176"/>
        <end position="374"/>
    </location>
</feature>
<dbReference type="PANTHER" id="PTHR30349:SF91">
    <property type="entry name" value="INTA PROTEIN"/>
    <property type="match status" value="1"/>
</dbReference>
<evidence type="ECO:0000256" key="5">
    <source>
        <dbReference type="ARBA" id="ARBA00023172"/>
    </source>
</evidence>
<dbReference type="Pfam" id="PF14657">
    <property type="entry name" value="Arm-DNA-bind_4"/>
    <property type="match status" value="1"/>
</dbReference>
<evidence type="ECO:0000259" key="7">
    <source>
        <dbReference type="PROSITE" id="PS51898"/>
    </source>
</evidence>
<organism evidence="9 10">
    <name type="scientific">Caldinitratiruptor microaerophilus</name>
    <dbReference type="NCBI Taxonomy" id="671077"/>
    <lineage>
        <taxon>Bacteria</taxon>
        <taxon>Bacillati</taxon>
        <taxon>Bacillota</taxon>
        <taxon>Clostridia</taxon>
        <taxon>Eubacteriales</taxon>
        <taxon>Symbiobacteriaceae</taxon>
        <taxon>Caldinitratiruptor</taxon>
    </lineage>
</organism>
<dbReference type="PROSITE" id="PS51900">
    <property type="entry name" value="CB"/>
    <property type="match status" value="1"/>
</dbReference>
<keyword evidence="5" id="KW-0233">DNA recombination</keyword>
<dbReference type="Proteomes" id="UP001163687">
    <property type="component" value="Chromosome"/>
</dbReference>
<dbReference type="RefSeq" id="WP_264842578.1">
    <property type="nucleotide sequence ID" value="NZ_AP025628.1"/>
</dbReference>
<dbReference type="Gene3D" id="1.10.443.10">
    <property type="entry name" value="Intergrase catalytic core"/>
    <property type="match status" value="1"/>
</dbReference>
<keyword evidence="10" id="KW-1185">Reference proteome</keyword>
<reference evidence="9" key="1">
    <citation type="submission" date="2022-03" db="EMBL/GenBank/DDBJ databases">
        <title>Complete genome sequence of Caldinitratiruptor microaerophilus.</title>
        <authorList>
            <person name="Mukaiyama R."/>
            <person name="Nishiyama T."/>
            <person name="Ueda K."/>
        </authorList>
    </citation>
    <scope>NUCLEOTIDE SEQUENCE</scope>
    <source>
        <strain evidence="9">JCM 16183</strain>
    </source>
</reference>
<evidence type="ECO:0000256" key="1">
    <source>
        <dbReference type="ARBA" id="ARBA00003283"/>
    </source>
</evidence>
<dbReference type="InterPro" id="IPR004107">
    <property type="entry name" value="Integrase_SAM-like_N"/>
</dbReference>
<dbReference type="InterPro" id="IPR044068">
    <property type="entry name" value="CB"/>
</dbReference>
<dbReference type="InterPro" id="IPR010998">
    <property type="entry name" value="Integrase_recombinase_N"/>
</dbReference>
<dbReference type="Gene3D" id="1.10.150.130">
    <property type="match status" value="1"/>
</dbReference>
<evidence type="ECO:0000259" key="8">
    <source>
        <dbReference type="PROSITE" id="PS51900"/>
    </source>
</evidence>
<feature type="domain" description="Core-binding (CB)" evidence="8">
    <location>
        <begin position="64"/>
        <end position="155"/>
    </location>
</feature>
<dbReference type="GO" id="GO:0003677">
    <property type="term" value="F:DNA binding"/>
    <property type="evidence" value="ECO:0007669"/>
    <property type="project" value="UniProtKB-UniRule"/>
</dbReference>
<sequence length="395" mass="44542">MRGHIRPRGKDTWVIVVDVGKDPATGKRKQKWVTVKGTKRDADRKLAELLNDLNKGSYVEPPKITVGEYLDRWLEDYARANTSQRTFERYAEIVRLHLKPALGGLQLSQLRPLHLQQYYTTALREGRKDGKPGGLSPRTVLHHHRVLHEALDQAVRWQLLARNPADAVEPPRPERHEMQVLTAEQVRLLLEAAQDTPWYVPVLLAVTTGMRRGEILGLRWSDVDLETGILSVRQTIQTSRELGLVFKEPKTDKSRRSLPVPAYVVEVLREHRKRQAEVRLAAGPRYQDHGLVVSAPDGTPIHPDSFSKAFARIARKAGVPATRLHDSRHTHASLLLAQGVHPKIVSERLGHSGVGITLDTYSHLLPGLQEEAVRRLGDTLFGERQTVGRQRKGGR</sequence>
<dbReference type="Pfam" id="PF14659">
    <property type="entry name" value="Phage_int_SAM_3"/>
    <property type="match status" value="1"/>
</dbReference>